<keyword evidence="2" id="KW-1185">Reference proteome</keyword>
<gene>
    <name evidence="1" type="ORF">ODALV1_LOCUS27414</name>
</gene>
<sequence length="78" mass="8302">MVQCTIQIPMKVSNTTVHVGRIFLAIDPSEDSVPSECVPSDSVGIGDCCSGISYNSPNSVAYANTTLAYSTSDPPWYL</sequence>
<organism evidence="1 2">
    <name type="scientific">Orchesella dallaii</name>
    <dbReference type="NCBI Taxonomy" id="48710"/>
    <lineage>
        <taxon>Eukaryota</taxon>
        <taxon>Metazoa</taxon>
        <taxon>Ecdysozoa</taxon>
        <taxon>Arthropoda</taxon>
        <taxon>Hexapoda</taxon>
        <taxon>Collembola</taxon>
        <taxon>Entomobryomorpha</taxon>
        <taxon>Entomobryoidea</taxon>
        <taxon>Orchesellidae</taxon>
        <taxon>Orchesellinae</taxon>
        <taxon>Orchesella</taxon>
    </lineage>
</organism>
<evidence type="ECO:0000313" key="2">
    <source>
        <dbReference type="Proteomes" id="UP001642540"/>
    </source>
</evidence>
<accession>A0ABP1RYF7</accession>
<name>A0ABP1RYF7_9HEXA</name>
<proteinExistence type="predicted"/>
<reference evidence="1 2" key="1">
    <citation type="submission" date="2024-08" db="EMBL/GenBank/DDBJ databases">
        <authorList>
            <person name="Cucini C."/>
            <person name="Frati F."/>
        </authorList>
    </citation>
    <scope>NUCLEOTIDE SEQUENCE [LARGE SCALE GENOMIC DNA]</scope>
</reference>
<comment type="caution">
    <text evidence="1">The sequence shown here is derived from an EMBL/GenBank/DDBJ whole genome shotgun (WGS) entry which is preliminary data.</text>
</comment>
<dbReference type="EMBL" id="CAXLJM020000124">
    <property type="protein sequence ID" value="CAL8138541.1"/>
    <property type="molecule type" value="Genomic_DNA"/>
</dbReference>
<protein>
    <submittedName>
        <fullName evidence="1">Uncharacterized protein</fullName>
    </submittedName>
</protein>
<dbReference type="Proteomes" id="UP001642540">
    <property type="component" value="Unassembled WGS sequence"/>
</dbReference>
<evidence type="ECO:0000313" key="1">
    <source>
        <dbReference type="EMBL" id="CAL8138541.1"/>
    </source>
</evidence>